<name>A0A1M6GUF6_9BACT</name>
<dbReference type="OrthoDB" id="200054at2"/>
<keyword evidence="2" id="KW-1185">Reference proteome</keyword>
<evidence type="ECO:0008006" key="3">
    <source>
        <dbReference type="Google" id="ProtNLM"/>
    </source>
</evidence>
<dbReference type="InParanoid" id="A0A1M6GUF6"/>
<dbReference type="Proteomes" id="UP000184510">
    <property type="component" value="Unassembled WGS sequence"/>
</dbReference>
<accession>A0A1M6GUF6</accession>
<gene>
    <name evidence="1" type="ORF">SAMN02745181_1271</name>
</gene>
<dbReference type="RefSeq" id="WP_143158654.1">
    <property type="nucleotide sequence ID" value="NZ_FQYR01000003.1"/>
</dbReference>
<dbReference type="AlphaFoldDB" id="A0A1M6GUF6"/>
<protein>
    <recommendedName>
        <fullName evidence="3">Helix-turn-helix domain-containing protein</fullName>
    </recommendedName>
</protein>
<evidence type="ECO:0000313" key="1">
    <source>
        <dbReference type="EMBL" id="SHJ13572.1"/>
    </source>
</evidence>
<dbReference type="EMBL" id="FQYR01000003">
    <property type="protein sequence ID" value="SHJ13572.1"/>
    <property type="molecule type" value="Genomic_DNA"/>
</dbReference>
<reference evidence="1 2" key="1">
    <citation type="submission" date="2016-11" db="EMBL/GenBank/DDBJ databases">
        <authorList>
            <person name="Jaros S."/>
            <person name="Januszkiewicz K."/>
            <person name="Wedrychowicz H."/>
        </authorList>
    </citation>
    <scope>NUCLEOTIDE SEQUENCE [LARGE SCALE GENOMIC DNA]</scope>
    <source>
        <strain evidence="1 2">DSM 18772</strain>
    </source>
</reference>
<proteinExistence type="predicted"/>
<organism evidence="1 2">
    <name type="scientific">Rubritalea squalenifaciens DSM 18772</name>
    <dbReference type="NCBI Taxonomy" id="1123071"/>
    <lineage>
        <taxon>Bacteria</taxon>
        <taxon>Pseudomonadati</taxon>
        <taxon>Verrucomicrobiota</taxon>
        <taxon>Verrucomicrobiia</taxon>
        <taxon>Verrucomicrobiales</taxon>
        <taxon>Rubritaleaceae</taxon>
        <taxon>Rubritalea</taxon>
    </lineage>
</organism>
<sequence length="75" mass="8646">MNNDQNYNQSHEPVLLGINACIEAVFPDKEGRPCRRTFDEWRSRGFIPQITVGRRVFLDPQAVRKALIKRFGSNA</sequence>
<evidence type="ECO:0000313" key="2">
    <source>
        <dbReference type="Proteomes" id="UP000184510"/>
    </source>
</evidence>